<accession>A0A7J6WM83</accession>
<name>A0A7J6WM83_THATH</name>
<keyword evidence="2" id="KW-1185">Reference proteome</keyword>
<dbReference type="OrthoDB" id="10569494at2759"/>
<dbReference type="Proteomes" id="UP000554482">
    <property type="component" value="Unassembled WGS sequence"/>
</dbReference>
<evidence type="ECO:0000313" key="1">
    <source>
        <dbReference type="EMBL" id="KAF5198469.1"/>
    </source>
</evidence>
<sequence length="88" mass="9583">MNCANADYLYQTFHFNQAVFLKTPVKAPILAPAPAPAQHALDYVRLGAACTQGQDIVAECVRHAVDSANVFHQVHMETRRCVGSATLT</sequence>
<reference evidence="1 2" key="1">
    <citation type="submission" date="2020-06" db="EMBL/GenBank/DDBJ databases">
        <title>Transcriptomic and genomic resources for Thalictrum thalictroides and T. hernandezii: Facilitating candidate gene discovery in an emerging model plant lineage.</title>
        <authorList>
            <person name="Arias T."/>
            <person name="Riano-Pachon D.M."/>
            <person name="Di Stilio V.S."/>
        </authorList>
    </citation>
    <scope>NUCLEOTIDE SEQUENCE [LARGE SCALE GENOMIC DNA]</scope>
    <source>
        <strain evidence="2">cv. WT478/WT964</strain>
        <tissue evidence="1">Leaves</tissue>
    </source>
</reference>
<organism evidence="1 2">
    <name type="scientific">Thalictrum thalictroides</name>
    <name type="common">Rue-anemone</name>
    <name type="synonym">Anemone thalictroides</name>
    <dbReference type="NCBI Taxonomy" id="46969"/>
    <lineage>
        <taxon>Eukaryota</taxon>
        <taxon>Viridiplantae</taxon>
        <taxon>Streptophyta</taxon>
        <taxon>Embryophyta</taxon>
        <taxon>Tracheophyta</taxon>
        <taxon>Spermatophyta</taxon>
        <taxon>Magnoliopsida</taxon>
        <taxon>Ranunculales</taxon>
        <taxon>Ranunculaceae</taxon>
        <taxon>Thalictroideae</taxon>
        <taxon>Thalictrum</taxon>
    </lineage>
</organism>
<comment type="caution">
    <text evidence="1">The sequence shown here is derived from an EMBL/GenBank/DDBJ whole genome shotgun (WGS) entry which is preliminary data.</text>
</comment>
<dbReference type="EMBL" id="JABWDY010013187">
    <property type="protein sequence ID" value="KAF5198469.1"/>
    <property type="molecule type" value="Genomic_DNA"/>
</dbReference>
<gene>
    <name evidence="1" type="ORF">FRX31_011945</name>
</gene>
<dbReference type="AlphaFoldDB" id="A0A7J6WM83"/>
<evidence type="ECO:0000313" key="2">
    <source>
        <dbReference type="Proteomes" id="UP000554482"/>
    </source>
</evidence>
<protein>
    <submittedName>
        <fullName evidence="1">Uncharacterized protein</fullName>
    </submittedName>
</protein>
<proteinExistence type="predicted"/>